<evidence type="ECO:0000256" key="1">
    <source>
        <dbReference type="SAM" id="MobiDB-lite"/>
    </source>
</evidence>
<dbReference type="RefSeq" id="XP_007416312.1">
    <property type="nucleotide sequence ID" value="XM_007416250.1"/>
</dbReference>
<dbReference type="KEGG" id="mlr:MELLADRAFT_67805"/>
<gene>
    <name evidence="2" type="ORF">MELLADRAFT_67805</name>
</gene>
<dbReference type="AlphaFoldDB" id="F4S4H3"/>
<dbReference type="HOGENOM" id="CLU_009176_3_0_1"/>
<accession>F4S4H3</accession>
<proteinExistence type="predicted"/>
<evidence type="ECO:0000313" key="2">
    <source>
        <dbReference type="EMBL" id="EGG00466.1"/>
    </source>
</evidence>
<dbReference type="EMBL" id="GL883147">
    <property type="protein sequence ID" value="EGG00466.1"/>
    <property type="molecule type" value="Genomic_DNA"/>
</dbReference>
<feature type="compositionally biased region" description="Acidic residues" evidence="1">
    <location>
        <begin position="187"/>
        <end position="203"/>
    </location>
</feature>
<sequence>MMDSAEKSHEISNEFEVTPVESEEIPPVLKIANYIKSLQLTPKKFIHMLLTSSEPEIVERRKYWGTSATWESTEQIIEDIRRITVDEKGEEKVWNEYMLSKAQSIAESQNIPIRKGRDKKKNVMFFSSRNIVHDDLSHSRDVDRQKLVEGSMPFMYQLIRQKLRHSDLLRQRRAESKRSKTGCQGNADEDEEEAEAESGDDEEVSKQPQDTETHEVQASRFEDYVYRKSNDKQANQEHRLDQMENGLTFLAGGVSERMNKYLGYIGLSTSRRTATRALRKLGSDTAALIKSRSAQPTPVAPFICCDNLDFEERIHTERLEESTKMFHGSWAYIHFLRPALLANVDPNSFTLNGFRKILLEAGKVDINPGLLISKKEDHDRWRQTLKYQIAKTLLQYLSPGSAMEVMGLSEEALQQDLNLSPEKFIEVGIGTDSDQLILLYSINIPLLRELLHKLKGRSGSNHIYQSHKNLITPASLKSFLRFARLNQLTKNRPGSCITAGAVKDCNRLGIQKLQLYATTNDLGRFRWSDWIDIENPKDKDELDFSEVLEWVSGD</sequence>
<dbReference type="InParanoid" id="F4S4H3"/>
<dbReference type="Proteomes" id="UP000001072">
    <property type="component" value="Unassembled WGS sequence"/>
</dbReference>
<name>F4S4H3_MELLP</name>
<feature type="compositionally biased region" description="Basic and acidic residues" evidence="1">
    <location>
        <begin position="209"/>
        <end position="225"/>
    </location>
</feature>
<evidence type="ECO:0000313" key="3">
    <source>
        <dbReference type="Proteomes" id="UP000001072"/>
    </source>
</evidence>
<reference evidence="3" key="1">
    <citation type="journal article" date="2011" name="Proc. Natl. Acad. Sci. U.S.A.">
        <title>Obligate biotrophy features unraveled by the genomic analysis of rust fungi.</title>
        <authorList>
            <person name="Duplessis S."/>
            <person name="Cuomo C.A."/>
            <person name="Lin Y.-C."/>
            <person name="Aerts A."/>
            <person name="Tisserant E."/>
            <person name="Veneault-Fourrey C."/>
            <person name="Joly D.L."/>
            <person name="Hacquard S."/>
            <person name="Amselem J."/>
            <person name="Cantarel B.L."/>
            <person name="Chiu R."/>
            <person name="Coutinho P.M."/>
            <person name="Feau N."/>
            <person name="Field M."/>
            <person name="Frey P."/>
            <person name="Gelhaye E."/>
            <person name="Goldberg J."/>
            <person name="Grabherr M.G."/>
            <person name="Kodira C.D."/>
            <person name="Kohler A."/>
            <person name="Kuees U."/>
            <person name="Lindquist E.A."/>
            <person name="Lucas S.M."/>
            <person name="Mago R."/>
            <person name="Mauceli E."/>
            <person name="Morin E."/>
            <person name="Murat C."/>
            <person name="Pangilinan J.L."/>
            <person name="Park R."/>
            <person name="Pearson M."/>
            <person name="Quesneville H."/>
            <person name="Rouhier N."/>
            <person name="Sakthikumar S."/>
            <person name="Salamov A.A."/>
            <person name="Schmutz J."/>
            <person name="Selles B."/>
            <person name="Shapiro H."/>
            <person name="Tanguay P."/>
            <person name="Tuskan G.A."/>
            <person name="Henrissat B."/>
            <person name="Van de Peer Y."/>
            <person name="Rouze P."/>
            <person name="Ellis J.G."/>
            <person name="Dodds P.N."/>
            <person name="Schein J.E."/>
            <person name="Zhong S."/>
            <person name="Hamelin R.C."/>
            <person name="Grigoriev I.V."/>
            <person name="Szabo L.J."/>
            <person name="Martin F."/>
        </authorList>
    </citation>
    <scope>NUCLEOTIDE SEQUENCE [LARGE SCALE GENOMIC DNA]</scope>
    <source>
        <strain evidence="3">98AG31 / pathotype 3-4-7</strain>
    </source>
</reference>
<organism evidence="3">
    <name type="scientific">Melampsora larici-populina (strain 98AG31 / pathotype 3-4-7)</name>
    <name type="common">Poplar leaf rust fungus</name>
    <dbReference type="NCBI Taxonomy" id="747676"/>
    <lineage>
        <taxon>Eukaryota</taxon>
        <taxon>Fungi</taxon>
        <taxon>Dikarya</taxon>
        <taxon>Basidiomycota</taxon>
        <taxon>Pucciniomycotina</taxon>
        <taxon>Pucciniomycetes</taxon>
        <taxon>Pucciniales</taxon>
        <taxon>Melampsoraceae</taxon>
        <taxon>Melampsora</taxon>
    </lineage>
</organism>
<feature type="region of interest" description="Disordered" evidence="1">
    <location>
        <begin position="170"/>
        <end position="225"/>
    </location>
</feature>
<protein>
    <submittedName>
        <fullName evidence="2">Uncharacterized protein</fullName>
    </submittedName>
</protein>
<dbReference type="OrthoDB" id="2504260at2759"/>
<keyword evidence="3" id="KW-1185">Reference proteome</keyword>
<dbReference type="GeneID" id="18930909"/>
<dbReference type="VEuPathDB" id="FungiDB:MELLADRAFT_67805"/>